<sequence>MRRPRLSVLPACFKRTAIVAVPKSTNVTRMNDDSPVALTSVIMKCFERLVKSFICSSLPSTLDSMQFAYRSNRSMGDAIALTVHTARSHLDKGDTYTTAPAFNTIIPSRLLSKQVDPGTKMDHFLMGRPQVFADKTAIVGLISDSDESSYREEVGTMAAWCQGNHLTLNGGNINGDLRWCAHTGKVISPEKCLFFLRRLKTSCMDPVIFTNVYRCTIESILTGCITVWYGSCIAKDRKAQNVRASWPLAVAFAEAQSGPQAEELSRVLICALLSTGMMVLNLSAHQAANWSPPNLLLGAVGETRGPSRCLHSETAASPVRSHQEIICACGALWHAGRSPPGRRRQEEDRSSSAADAGHVRLHTIYKFVVRALGRKHYQIK</sequence>
<reference evidence="1" key="1">
    <citation type="journal article" date="2023" name="Front. Mar. Sci.">
        <title>A new Merluccius polli reference genome to investigate the effects of global change in West African waters.</title>
        <authorList>
            <person name="Mateo J.L."/>
            <person name="Blanco-Fernandez C."/>
            <person name="Garcia-Vazquez E."/>
            <person name="Machado-Schiaffino G."/>
        </authorList>
    </citation>
    <scope>NUCLEOTIDE SEQUENCE</scope>
    <source>
        <strain evidence="1">C29</strain>
        <tissue evidence="1">Fin</tissue>
    </source>
</reference>
<protein>
    <recommendedName>
        <fullName evidence="3">Reverse transcriptase domain-containing protein</fullName>
    </recommendedName>
</protein>
<proteinExistence type="predicted"/>
<dbReference type="PANTHER" id="PTHR47510:SF3">
    <property type="entry name" value="ENDO_EXONUCLEASE_PHOSPHATASE DOMAIN-CONTAINING PROTEIN"/>
    <property type="match status" value="1"/>
</dbReference>
<gene>
    <name evidence="1" type="ORF">N1851_004008</name>
</gene>
<name>A0AA47N7M6_MERPO</name>
<dbReference type="EMBL" id="JAOPHQ010000605">
    <property type="protein sequence ID" value="KAK0153912.1"/>
    <property type="molecule type" value="Genomic_DNA"/>
</dbReference>
<evidence type="ECO:0000313" key="1">
    <source>
        <dbReference type="EMBL" id="KAK0153912.1"/>
    </source>
</evidence>
<dbReference type="PANTHER" id="PTHR47510">
    <property type="entry name" value="REVERSE TRANSCRIPTASE DOMAIN-CONTAINING PROTEIN"/>
    <property type="match status" value="1"/>
</dbReference>
<dbReference type="Proteomes" id="UP001174136">
    <property type="component" value="Unassembled WGS sequence"/>
</dbReference>
<comment type="caution">
    <text evidence="1">The sequence shown here is derived from an EMBL/GenBank/DDBJ whole genome shotgun (WGS) entry which is preliminary data.</text>
</comment>
<accession>A0AA47N7M6</accession>
<organism evidence="1 2">
    <name type="scientific">Merluccius polli</name>
    <name type="common">Benguela hake</name>
    <name type="synonym">Merluccius cadenati</name>
    <dbReference type="NCBI Taxonomy" id="89951"/>
    <lineage>
        <taxon>Eukaryota</taxon>
        <taxon>Metazoa</taxon>
        <taxon>Chordata</taxon>
        <taxon>Craniata</taxon>
        <taxon>Vertebrata</taxon>
        <taxon>Euteleostomi</taxon>
        <taxon>Actinopterygii</taxon>
        <taxon>Neopterygii</taxon>
        <taxon>Teleostei</taxon>
        <taxon>Neoteleostei</taxon>
        <taxon>Acanthomorphata</taxon>
        <taxon>Zeiogadaria</taxon>
        <taxon>Gadariae</taxon>
        <taxon>Gadiformes</taxon>
        <taxon>Gadoidei</taxon>
        <taxon>Merlucciidae</taxon>
        <taxon>Merluccius</taxon>
    </lineage>
</organism>
<dbReference type="AlphaFoldDB" id="A0AA47N7M6"/>
<evidence type="ECO:0008006" key="3">
    <source>
        <dbReference type="Google" id="ProtNLM"/>
    </source>
</evidence>
<evidence type="ECO:0000313" key="2">
    <source>
        <dbReference type="Proteomes" id="UP001174136"/>
    </source>
</evidence>
<keyword evidence="2" id="KW-1185">Reference proteome</keyword>